<feature type="transmembrane region" description="Helical" evidence="1">
    <location>
        <begin position="7"/>
        <end position="26"/>
    </location>
</feature>
<dbReference type="Proteomes" id="UP001165366">
    <property type="component" value="Unassembled WGS sequence"/>
</dbReference>
<keyword evidence="1" id="KW-0472">Membrane</keyword>
<gene>
    <name evidence="2" type="ORF">L6773_05625</name>
</gene>
<keyword evidence="1" id="KW-1133">Transmembrane helix</keyword>
<proteinExistence type="predicted"/>
<dbReference type="SUPFAM" id="SSF51905">
    <property type="entry name" value="FAD/NAD(P)-binding domain"/>
    <property type="match status" value="1"/>
</dbReference>
<dbReference type="Pfam" id="PF05834">
    <property type="entry name" value="Lycopene_cycl"/>
    <property type="match status" value="1"/>
</dbReference>
<organism evidence="2 3">
    <name type="scientific">Rhodohalobacter sulfatireducens</name>
    <dbReference type="NCBI Taxonomy" id="2911366"/>
    <lineage>
        <taxon>Bacteria</taxon>
        <taxon>Pseudomonadati</taxon>
        <taxon>Balneolota</taxon>
        <taxon>Balneolia</taxon>
        <taxon>Balneolales</taxon>
        <taxon>Balneolaceae</taxon>
        <taxon>Rhodohalobacter</taxon>
    </lineage>
</organism>
<comment type="caution">
    <text evidence="2">The sequence shown here is derived from an EMBL/GenBank/DDBJ whole genome shotgun (WGS) entry which is preliminary data.</text>
</comment>
<protein>
    <submittedName>
        <fullName evidence="2">Lycopene cyclase family protein</fullName>
    </submittedName>
</protein>
<sequence length="392" mass="45831">MANKKQFDIIIAGAGAAGLSLLWRILNSSVLRDQKILLIDQSFEPANDKTWCFWEDLSLPNEGVIHHSWEKLLVKIAGEDYSENLNEYVYKCIRSENFTHHILQQAEKSEQVTFLEAGIKDFISDGQFGFVQTTKGEFKSRKIFQSALKPSGFDNLEVDISLIQHFLGWEININKNLFDPNLAIFMDFEVPQSDGTSFIYLLPFSQNKALVEYTIFSENLLEKDRYREQVRNYLETRYNLHKDDFSIEREEFGAIPMEDRKYPAKYCDFVWNIGTIGGFAKPSTGYAFSRIQKRSLEIMNALESQNPIPERRASSYRFRVYDIMMLYLLSHERDNALRAFECLFQKNSFDQVLKFLSEESNPALELSIFSKMPYMPFFRSMYKMKHRIFTGV</sequence>
<accession>A0ABS9KAZ9</accession>
<reference evidence="2" key="2">
    <citation type="submission" date="2024-05" db="EMBL/GenBank/DDBJ databases">
        <title>Rhodohalobacter halophilus gen. nov., sp. nov., a moderately halophilic member of the family Balneolaceae.</title>
        <authorList>
            <person name="Xia J."/>
        </authorList>
    </citation>
    <scope>NUCLEOTIDE SEQUENCE</scope>
    <source>
        <strain evidence="2">WB101</strain>
    </source>
</reference>
<dbReference type="Gene3D" id="3.50.50.60">
    <property type="entry name" value="FAD/NAD(P)-binding domain"/>
    <property type="match status" value="1"/>
</dbReference>
<evidence type="ECO:0000313" key="3">
    <source>
        <dbReference type="Proteomes" id="UP001165366"/>
    </source>
</evidence>
<name>A0ABS9KAZ9_9BACT</name>
<evidence type="ECO:0000313" key="2">
    <source>
        <dbReference type="EMBL" id="MCG2588034.1"/>
    </source>
</evidence>
<dbReference type="InterPro" id="IPR036188">
    <property type="entry name" value="FAD/NAD-bd_sf"/>
</dbReference>
<keyword evidence="3" id="KW-1185">Reference proteome</keyword>
<dbReference type="EMBL" id="JAKLWS010000005">
    <property type="protein sequence ID" value="MCG2588034.1"/>
    <property type="molecule type" value="Genomic_DNA"/>
</dbReference>
<dbReference type="RefSeq" id="WP_237852879.1">
    <property type="nucleotide sequence ID" value="NZ_JAKLWS010000005.1"/>
</dbReference>
<reference evidence="2" key="1">
    <citation type="submission" date="2022-01" db="EMBL/GenBank/DDBJ databases">
        <authorList>
            <person name="Wang Y."/>
        </authorList>
    </citation>
    <scope>NUCLEOTIDE SEQUENCE</scope>
    <source>
        <strain evidence="2">WB101</strain>
    </source>
</reference>
<keyword evidence="1" id="KW-0812">Transmembrane</keyword>
<evidence type="ECO:0000256" key="1">
    <source>
        <dbReference type="SAM" id="Phobius"/>
    </source>
</evidence>